<comment type="subcellular location">
    <subcellularLocation>
        <location evidence="1">Membrane</location>
        <topology evidence="1">Multi-pass membrane protein</topology>
    </subcellularLocation>
</comment>
<evidence type="ECO:0000256" key="2">
    <source>
        <dbReference type="ARBA" id="ARBA00006727"/>
    </source>
</evidence>
<feature type="transmembrane region" description="Helical" evidence="3">
    <location>
        <begin position="248"/>
        <end position="270"/>
    </location>
</feature>
<reference evidence="4" key="2">
    <citation type="journal article" date="2023" name="IMA Fungus">
        <title>Comparative genomic study of the Penicillium genus elucidates a diverse pangenome and 15 lateral gene transfer events.</title>
        <authorList>
            <person name="Petersen C."/>
            <person name="Sorensen T."/>
            <person name="Nielsen M.R."/>
            <person name="Sondergaard T.E."/>
            <person name="Sorensen J.L."/>
            <person name="Fitzpatrick D.A."/>
            <person name="Frisvad J.C."/>
            <person name="Nielsen K.L."/>
        </authorList>
    </citation>
    <scope>NUCLEOTIDE SEQUENCE</scope>
    <source>
        <strain evidence="4">IBT 21917</strain>
    </source>
</reference>
<keyword evidence="5" id="KW-1185">Reference proteome</keyword>
<feature type="transmembrane region" description="Helical" evidence="3">
    <location>
        <begin position="144"/>
        <end position="169"/>
    </location>
</feature>
<dbReference type="PANTHER" id="PTHR11360">
    <property type="entry name" value="MONOCARBOXYLATE TRANSPORTER"/>
    <property type="match status" value="1"/>
</dbReference>
<dbReference type="EMBL" id="JAPQKO010000003">
    <property type="protein sequence ID" value="KAJ5171714.1"/>
    <property type="molecule type" value="Genomic_DNA"/>
</dbReference>
<evidence type="ECO:0000313" key="5">
    <source>
        <dbReference type="Proteomes" id="UP001146351"/>
    </source>
</evidence>
<feature type="transmembrane region" description="Helical" evidence="3">
    <location>
        <begin position="207"/>
        <end position="227"/>
    </location>
</feature>
<feature type="transmembrane region" description="Helical" evidence="3">
    <location>
        <begin position="89"/>
        <end position="108"/>
    </location>
</feature>
<comment type="similarity">
    <text evidence="2">Belongs to the major facilitator superfamily. Monocarboxylate porter (TC 2.A.1.13) family.</text>
</comment>
<protein>
    <submittedName>
        <fullName evidence="4">MFS general substrate transporter</fullName>
    </submittedName>
</protein>
<accession>A0A9W9LPX5</accession>
<keyword evidence="3" id="KW-0812">Transmembrane</keyword>
<evidence type="ECO:0000256" key="3">
    <source>
        <dbReference type="SAM" id="Phobius"/>
    </source>
</evidence>
<keyword evidence="3" id="KW-1133">Transmembrane helix</keyword>
<dbReference type="Gene3D" id="1.20.1250.20">
    <property type="entry name" value="MFS general substrate transporter like domains"/>
    <property type="match status" value="2"/>
</dbReference>
<name>A0A9W9LPX5_9EURO</name>
<proteinExistence type="inferred from homology"/>
<dbReference type="GO" id="GO:0022857">
    <property type="term" value="F:transmembrane transporter activity"/>
    <property type="evidence" value="ECO:0007669"/>
    <property type="project" value="InterPro"/>
</dbReference>
<dbReference type="InterPro" id="IPR050327">
    <property type="entry name" value="Proton-linked_MCT"/>
</dbReference>
<dbReference type="OrthoDB" id="6499973at2759"/>
<gene>
    <name evidence="4" type="ORF">N7492_004307</name>
</gene>
<dbReference type="SUPFAM" id="SSF103473">
    <property type="entry name" value="MFS general substrate transporter"/>
    <property type="match status" value="1"/>
</dbReference>
<dbReference type="InterPro" id="IPR036259">
    <property type="entry name" value="MFS_trans_sf"/>
</dbReference>
<feature type="transmembrane region" description="Helical" evidence="3">
    <location>
        <begin position="408"/>
        <end position="426"/>
    </location>
</feature>
<keyword evidence="3" id="KW-0472">Membrane</keyword>
<reference evidence="4" key="1">
    <citation type="submission" date="2022-11" db="EMBL/GenBank/DDBJ databases">
        <authorList>
            <person name="Petersen C."/>
        </authorList>
    </citation>
    <scope>NUCLEOTIDE SEQUENCE</scope>
    <source>
        <strain evidence="4">IBT 21917</strain>
    </source>
</reference>
<feature type="transmembrane region" description="Helical" evidence="3">
    <location>
        <begin position="52"/>
        <end position="77"/>
    </location>
</feature>
<evidence type="ECO:0000256" key="1">
    <source>
        <dbReference type="ARBA" id="ARBA00004141"/>
    </source>
</evidence>
<dbReference type="Proteomes" id="UP001146351">
    <property type="component" value="Unassembled WGS sequence"/>
</dbReference>
<sequence>MATIELTSPSRNDLENSQINLTQPEQRENLQHNAIAVEDVPPNGGYGWVCTFCVFLIIVHTWGINSAWGVILAHFLSHSTFPDASRIEYAFIGGLSICQALLIGPLVIKSQKMIGTTITLLIGTAIEFTSLFGAAYATQVWHLFLTQGVCFGVGMGFLYIPAMAVLPLWFSTRRSFSIGLAGSGAGIGGLVYNLATGYSIEKNGVQMTYKILAFCALGSNLVSSLLLKPRHTSQPEERYKRTINLRDLSRLEVLLMMVWGIATEFGYIALIYSLPDYAASIGLTAQQGSVTGAILNLGLTLGRPLVGYLSDKCGRITVPTILTAFCGVACLAIWVPAHSYPVLLVFALVSGMFCGIFWGAITPVMAEIVGLGRLPATFTLICLTLAVPTAVAEPIAMSLVNGSGYLNAQIYVGCMFFLGSFMLWILRSWKCYEVEKKAADEREGLAREGSSAFPSFLHWMRIGKLFVQARV</sequence>
<comment type="caution">
    <text evidence="4">The sequence shown here is derived from an EMBL/GenBank/DDBJ whole genome shotgun (WGS) entry which is preliminary data.</text>
</comment>
<organism evidence="4 5">
    <name type="scientific">Penicillium capsulatum</name>
    <dbReference type="NCBI Taxonomy" id="69766"/>
    <lineage>
        <taxon>Eukaryota</taxon>
        <taxon>Fungi</taxon>
        <taxon>Dikarya</taxon>
        <taxon>Ascomycota</taxon>
        <taxon>Pezizomycotina</taxon>
        <taxon>Eurotiomycetes</taxon>
        <taxon>Eurotiomycetidae</taxon>
        <taxon>Eurotiales</taxon>
        <taxon>Aspergillaceae</taxon>
        <taxon>Penicillium</taxon>
    </lineage>
</organism>
<dbReference type="PANTHER" id="PTHR11360:SF315">
    <property type="entry name" value="TRANSPORTER MCH2-RELATED"/>
    <property type="match status" value="1"/>
</dbReference>
<dbReference type="GO" id="GO:0016020">
    <property type="term" value="C:membrane"/>
    <property type="evidence" value="ECO:0007669"/>
    <property type="project" value="UniProtKB-SubCell"/>
</dbReference>
<feature type="transmembrane region" description="Helical" evidence="3">
    <location>
        <begin position="378"/>
        <end position="396"/>
    </location>
</feature>
<dbReference type="AlphaFoldDB" id="A0A9W9LPX5"/>
<dbReference type="Pfam" id="PF07690">
    <property type="entry name" value="MFS_1"/>
    <property type="match status" value="1"/>
</dbReference>
<feature type="transmembrane region" description="Helical" evidence="3">
    <location>
        <begin position="120"/>
        <end position="138"/>
    </location>
</feature>
<evidence type="ECO:0000313" key="4">
    <source>
        <dbReference type="EMBL" id="KAJ5171714.1"/>
    </source>
</evidence>
<feature type="transmembrane region" description="Helical" evidence="3">
    <location>
        <begin position="343"/>
        <end position="366"/>
    </location>
</feature>
<feature type="transmembrane region" description="Helical" evidence="3">
    <location>
        <begin position="290"/>
        <end position="309"/>
    </location>
</feature>
<dbReference type="InterPro" id="IPR011701">
    <property type="entry name" value="MFS"/>
</dbReference>
<feature type="transmembrane region" description="Helical" evidence="3">
    <location>
        <begin position="316"/>
        <end position="337"/>
    </location>
</feature>
<feature type="transmembrane region" description="Helical" evidence="3">
    <location>
        <begin position="176"/>
        <end position="195"/>
    </location>
</feature>